<evidence type="ECO:0000259" key="1">
    <source>
        <dbReference type="Pfam" id="PF13649"/>
    </source>
</evidence>
<dbReference type="PANTHER" id="PTHR43464:SF92">
    <property type="entry name" value="SLR1071 PROTEIN"/>
    <property type="match status" value="1"/>
</dbReference>
<dbReference type="GO" id="GO:0008168">
    <property type="term" value="F:methyltransferase activity"/>
    <property type="evidence" value="ECO:0007669"/>
    <property type="project" value="UniProtKB-KW"/>
</dbReference>
<organism evidence="2 3">
    <name type="scientific">Rhodanobacter panaciterrae</name>
    <dbReference type="NCBI Taxonomy" id="490572"/>
    <lineage>
        <taxon>Bacteria</taxon>
        <taxon>Pseudomonadati</taxon>
        <taxon>Pseudomonadota</taxon>
        <taxon>Gammaproteobacteria</taxon>
        <taxon>Lysobacterales</taxon>
        <taxon>Rhodanobacteraceae</taxon>
        <taxon>Rhodanobacter</taxon>
    </lineage>
</organism>
<keyword evidence="3" id="KW-1185">Reference proteome</keyword>
<dbReference type="PANTHER" id="PTHR43464">
    <property type="entry name" value="METHYLTRANSFERASE"/>
    <property type="match status" value="1"/>
</dbReference>
<proteinExistence type="predicted"/>
<dbReference type="Proteomes" id="UP000621898">
    <property type="component" value="Unassembled WGS sequence"/>
</dbReference>
<dbReference type="Pfam" id="PF13649">
    <property type="entry name" value="Methyltransf_25"/>
    <property type="match status" value="1"/>
</dbReference>
<evidence type="ECO:0000313" key="2">
    <source>
        <dbReference type="EMBL" id="GGY23119.1"/>
    </source>
</evidence>
<evidence type="ECO:0000313" key="3">
    <source>
        <dbReference type="Proteomes" id="UP000621898"/>
    </source>
</evidence>
<keyword evidence="2" id="KW-0489">Methyltransferase</keyword>
<reference evidence="3" key="1">
    <citation type="journal article" date="2019" name="Int. J. Syst. Evol. Microbiol.">
        <title>The Global Catalogue of Microorganisms (GCM) 10K type strain sequencing project: providing services to taxonomists for standard genome sequencing and annotation.</title>
        <authorList>
            <consortium name="The Broad Institute Genomics Platform"/>
            <consortium name="The Broad Institute Genome Sequencing Center for Infectious Disease"/>
            <person name="Wu L."/>
            <person name="Ma J."/>
        </authorList>
    </citation>
    <scope>NUCLEOTIDE SEQUENCE [LARGE SCALE GENOMIC DNA]</scope>
    <source>
        <strain evidence="3">KCTC 22232</strain>
    </source>
</reference>
<dbReference type="InterPro" id="IPR029063">
    <property type="entry name" value="SAM-dependent_MTases_sf"/>
</dbReference>
<protein>
    <submittedName>
        <fullName evidence="2">Methyltransferase</fullName>
    </submittedName>
</protein>
<dbReference type="InterPro" id="IPR041698">
    <property type="entry name" value="Methyltransf_25"/>
</dbReference>
<dbReference type="CDD" id="cd02440">
    <property type="entry name" value="AdoMet_MTases"/>
    <property type="match status" value="1"/>
</dbReference>
<feature type="domain" description="Methyltransferase" evidence="1">
    <location>
        <begin position="79"/>
        <end position="173"/>
    </location>
</feature>
<sequence length="294" mass="33195">MSGQHKFEIVRQAAPDVSARQRPRSAPLDEAQLLDTQRAFDSVAADYDGPRGNNELIQRMRLTLWDTVHSEVPAGARLLDLGCGTGLDALEFARRGFHVVASDWSPQMVERTQARVAAAGLQSRVTATHLGVQQLEELDGEFDAIYSNFGPLNCAPDLGAVAAECARLLRPGGSLVFSVMGRICPWELGHYVLRGRFKRAGVRAARGATAVGMNRHTIWTHYYLPREFYRAFAEHFSLQSYRALSLFLPPPYLVDFYRRRRDWCERLGRLDDRLGGLPLLRDMGDHFLIVMRRR</sequence>
<dbReference type="RefSeq" id="WP_189440560.1">
    <property type="nucleotide sequence ID" value="NZ_BMXT01000001.1"/>
</dbReference>
<accession>A0ABQ2ZR08</accession>
<gene>
    <name evidence="2" type="ORF">GCM10008098_15660</name>
</gene>
<dbReference type="GO" id="GO:0032259">
    <property type="term" value="P:methylation"/>
    <property type="evidence" value="ECO:0007669"/>
    <property type="project" value="UniProtKB-KW"/>
</dbReference>
<name>A0ABQ2ZR08_9GAMM</name>
<dbReference type="EMBL" id="BMXT01000001">
    <property type="protein sequence ID" value="GGY23119.1"/>
    <property type="molecule type" value="Genomic_DNA"/>
</dbReference>
<keyword evidence="2" id="KW-0808">Transferase</keyword>
<dbReference type="SUPFAM" id="SSF53335">
    <property type="entry name" value="S-adenosyl-L-methionine-dependent methyltransferases"/>
    <property type="match status" value="1"/>
</dbReference>
<comment type="caution">
    <text evidence="2">The sequence shown here is derived from an EMBL/GenBank/DDBJ whole genome shotgun (WGS) entry which is preliminary data.</text>
</comment>
<dbReference type="Gene3D" id="3.40.50.150">
    <property type="entry name" value="Vaccinia Virus protein VP39"/>
    <property type="match status" value="1"/>
</dbReference>